<dbReference type="InterPro" id="IPR044946">
    <property type="entry name" value="Restrct_endonuc_typeI_TRD_sf"/>
</dbReference>
<organism evidence="5 6">
    <name type="scientific">Thiorhodococcus mannitoliphagus</name>
    <dbReference type="NCBI Taxonomy" id="329406"/>
    <lineage>
        <taxon>Bacteria</taxon>
        <taxon>Pseudomonadati</taxon>
        <taxon>Pseudomonadota</taxon>
        <taxon>Gammaproteobacteria</taxon>
        <taxon>Chromatiales</taxon>
        <taxon>Chromatiaceae</taxon>
        <taxon>Thiorhodococcus</taxon>
    </lineage>
</organism>
<dbReference type="InterPro" id="IPR052021">
    <property type="entry name" value="Type-I_RS_S_subunit"/>
</dbReference>
<evidence type="ECO:0000256" key="3">
    <source>
        <dbReference type="ARBA" id="ARBA00023125"/>
    </source>
</evidence>
<dbReference type="AlphaFoldDB" id="A0A6P1DQ80"/>
<keyword evidence="2" id="KW-0680">Restriction system</keyword>
<proteinExistence type="inferred from homology"/>
<reference evidence="6" key="1">
    <citation type="journal article" date="2020" name="Microbiol. Resour. Announc.">
        <title>Draft Genome Sequences of Thiorhodococcus mannitoliphagus and Thiorhodococcus minor, Purple Sulfur Photosynthetic Bacteria in the Gammaproteobacterial Family Chromatiaceae.</title>
        <authorList>
            <person name="Aviles F.A."/>
            <person name="Meyer T.E."/>
            <person name="Kyndt J.A."/>
        </authorList>
    </citation>
    <scope>NUCLEOTIDE SEQUENCE [LARGE SCALE GENOMIC DNA]</scope>
    <source>
        <strain evidence="6">DSM 18266</strain>
    </source>
</reference>
<keyword evidence="6" id="KW-1185">Reference proteome</keyword>
<evidence type="ECO:0000256" key="2">
    <source>
        <dbReference type="ARBA" id="ARBA00022747"/>
    </source>
</evidence>
<reference evidence="5 6" key="2">
    <citation type="submission" date="2020-02" db="EMBL/GenBank/DDBJ databases">
        <title>Genome sequences of Thiorhodococcus mannitoliphagus and Thiorhodococcus minor, purple sulfur photosynthetic bacteria in the gammaproteobacterial family, Chromatiaceae.</title>
        <authorList>
            <person name="Aviles F.A."/>
            <person name="Meyer T.E."/>
            <person name="Kyndt J.A."/>
        </authorList>
    </citation>
    <scope>NUCLEOTIDE SEQUENCE [LARGE SCALE GENOMIC DNA]</scope>
    <source>
        <strain evidence="5 6">DSM 18266</strain>
    </source>
</reference>
<accession>A0A6P1DQ80</accession>
<dbReference type="Proteomes" id="UP000471640">
    <property type="component" value="Unassembled WGS sequence"/>
</dbReference>
<feature type="domain" description="Type I restriction modification DNA specificity" evidence="4">
    <location>
        <begin position="10"/>
        <end position="78"/>
    </location>
</feature>
<dbReference type="Gene3D" id="1.10.287.1120">
    <property type="entry name" value="Bipartite methylase S protein"/>
    <property type="match status" value="1"/>
</dbReference>
<keyword evidence="3" id="KW-0238">DNA-binding</keyword>
<dbReference type="PANTHER" id="PTHR30408:SF12">
    <property type="entry name" value="TYPE I RESTRICTION ENZYME MJAVIII SPECIFICITY SUBUNIT"/>
    <property type="match status" value="1"/>
</dbReference>
<dbReference type="Gene3D" id="3.90.220.20">
    <property type="entry name" value="DNA methylase specificity domains"/>
    <property type="match status" value="1"/>
</dbReference>
<comment type="similarity">
    <text evidence="1">Belongs to the type-I restriction system S methylase family.</text>
</comment>
<dbReference type="GO" id="GO:0003677">
    <property type="term" value="F:DNA binding"/>
    <property type="evidence" value="ECO:0007669"/>
    <property type="project" value="UniProtKB-KW"/>
</dbReference>
<dbReference type="InterPro" id="IPR000055">
    <property type="entry name" value="Restrct_endonuc_typeI_TRD"/>
</dbReference>
<dbReference type="PANTHER" id="PTHR30408">
    <property type="entry name" value="TYPE-1 RESTRICTION ENZYME ECOKI SPECIFICITY PROTEIN"/>
    <property type="match status" value="1"/>
</dbReference>
<dbReference type="Pfam" id="PF01420">
    <property type="entry name" value="Methylase_S"/>
    <property type="match status" value="1"/>
</dbReference>
<name>A0A6P1DQ80_9GAMM</name>
<comment type="caution">
    <text evidence="5">The sequence shown here is derived from an EMBL/GenBank/DDBJ whole genome shotgun (WGS) entry which is preliminary data.</text>
</comment>
<dbReference type="EMBL" id="JAAIJR010000001">
    <property type="protein sequence ID" value="NEX18816.1"/>
    <property type="molecule type" value="Genomic_DNA"/>
</dbReference>
<evidence type="ECO:0000313" key="5">
    <source>
        <dbReference type="EMBL" id="NEX18816.1"/>
    </source>
</evidence>
<evidence type="ECO:0000259" key="4">
    <source>
        <dbReference type="Pfam" id="PF01420"/>
    </source>
</evidence>
<sequence length="114" mass="12732">MRPRSEMLRSQFLAYWSQSSFGKKYFVLSSKQSTNLASINSTQLHNFPVAWPHLEEQQRIEDRLGTADGQLAGLQNELAKLSQLKAGMMHDLLTGSVSVAVERTPEPKETAANV</sequence>
<gene>
    <name evidence="5" type="ORF">G3480_00510</name>
</gene>
<dbReference type="GO" id="GO:0009307">
    <property type="term" value="P:DNA restriction-modification system"/>
    <property type="evidence" value="ECO:0007669"/>
    <property type="project" value="UniProtKB-KW"/>
</dbReference>
<protein>
    <recommendedName>
        <fullName evidence="4">Type I restriction modification DNA specificity domain-containing protein</fullName>
    </recommendedName>
</protein>
<dbReference type="SUPFAM" id="SSF116734">
    <property type="entry name" value="DNA methylase specificity domain"/>
    <property type="match status" value="1"/>
</dbReference>
<evidence type="ECO:0000313" key="6">
    <source>
        <dbReference type="Proteomes" id="UP000471640"/>
    </source>
</evidence>
<evidence type="ECO:0000256" key="1">
    <source>
        <dbReference type="ARBA" id="ARBA00010923"/>
    </source>
</evidence>